<evidence type="ECO:0000313" key="1">
    <source>
        <dbReference type="EMBL" id="KKN31677.1"/>
    </source>
</evidence>
<gene>
    <name evidence="1" type="ORF">LCGC14_0821420</name>
</gene>
<comment type="caution">
    <text evidence="1">The sequence shown here is derived from an EMBL/GenBank/DDBJ whole genome shotgun (WGS) entry which is preliminary data.</text>
</comment>
<protein>
    <recommendedName>
        <fullName evidence="2">Phage major capsid protein</fullName>
    </recommendedName>
</protein>
<accession>A0A0F9Q3Y4</accession>
<dbReference type="EMBL" id="LAZR01002309">
    <property type="protein sequence ID" value="KKN31677.1"/>
    <property type="molecule type" value="Genomic_DNA"/>
</dbReference>
<proteinExistence type="predicted"/>
<name>A0A0F9Q3Y4_9ZZZZ</name>
<dbReference type="AlphaFoldDB" id="A0A0F9Q3Y4"/>
<sequence>MNPLLTMLLTMATRPFVAVSKPILEAWQRHQAREKRLRLLVRMHPIAGGADGYTGTDSLADSLETIIDSARIRREYPAVTPTLAERHDLDDNTGLSWNEIEVSRLTAQGGITESTILDNPQEWADIMRTITPTISGITTFISRRSTHRLSTKTLAQLGSGMMDAIERKRDLDGLATLDGATNSNPGAGAAFTSGVISADVSNIQGNTTEGATGAISSVLQPFQIKDLQDELTAAIGTYPIPAGLTEQIYRRGFKGSVYESEIYTDGNIVIDSSDDAKGATFARMGFLYIQGMDLITYDKEVAERGGGGRQKWIYDEYAFGERLSNSTSVFIREDYSDALAPTT</sequence>
<organism evidence="1">
    <name type="scientific">marine sediment metagenome</name>
    <dbReference type="NCBI Taxonomy" id="412755"/>
    <lineage>
        <taxon>unclassified sequences</taxon>
        <taxon>metagenomes</taxon>
        <taxon>ecological metagenomes</taxon>
    </lineage>
</organism>
<evidence type="ECO:0008006" key="2">
    <source>
        <dbReference type="Google" id="ProtNLM"/>
    </source>
</evidence>
<reference evidence="1" key="1">
    <citation type="journal article" date="2015" name="Nature">
        <title>Complex archaea that bridge the gap between prokaryotes and eukaryotes.</title>
        <authorList>
            <person name="Spang A."/>
            <person name="Saw J.H."/>
            <person name="Jorgensen S.L."/>
            <person name="Zaremba-Niedzwiedzka K."/>
            <person name="Martijn J."/>
            <person name="Lind A.E."/>
            <person name="van Eijk R."/>
            <person name="Schleper C."/>
            <person name="Guy L."/>
            <person name="Ettema T.J."/>
        </authorList>
    </citation>
    <scope>NUCLEOTIDE SEQUENCE</scope>
</reference>